<proteinExistence type="predicted"/>
<accession>I0IB49</accession>
<dbReference type="Pfam" id="PF04316">
    <property type="entry name" value="FlgM"/>
    <property type="match status" value="1"/>
</dbReference>
<sequence length="97" mass="10420">MSDFAPIGRPDPAGPVSYDAAAKPRRVNDATPAGVTRGADRVDVSAEAREATLTARLKDLPVREDLVAEARRQIAEGTYDSEDRIEQAIDAILGDWA</sequence>
<organism evidence="3 4">
    <name type="scientific">Phycisphaera mikurensis (strain NBRC 102666 / KCTC 22515 / FYK2301M01)</name>
    <dbReference type="NCBI Taxonomy" id="1142394"/>
    <lineage>
        <taxon>Bacteria</taxon>
        <taxon>Pseudomonadati</taxon>
        <taxon>Planctomycetota</taxon>
        <taxon>Phycisphaerae</taxon>
        <taxon>Phycisphaerales</taxon>
        <taxon>Phycisphaeraceae</taxon>
        <taxon>Phycisphaera</taxon>
    </lineage>
</organism>
<dbReference type="OrthoDB" id="280802at2"/>
<evidence type="ECO:0000256" key="1">
    <source>
        <dbReference type="SAM" id="MobiDB-lite"/>
    </source>
</evidence>
<feature type="region of interest" description="Disordered" evidence="1">
    <location>
        <begin position="1"/>
        <end position="41"/>
    </location>
</feature>
<dbReference type="RefSeq" id="WP_014435707.1">
    <property type="nucleotide sequence ID" value="NC_017080.1"/>
</dbReference>
<dbReference type="EMBL" id="AP012338">
    <property type="protein sequence ID" value="BAM02487.1"/>
    <property type="molecule type" value="Genomic_DNA"/>
</dbReference>
<gene>
    <name evidence="3" type="ordered locus">PSMK_03280</name>
</gene>
<evidence type="ECO:0000259" key="2">
    <source>
        <dbReference type="Pfam" id="PF04316"/>
    </source>
</evidence>
<dbReference type="Proteomes" id="UP000007881">
    <property type="component" value="Chromosome"/>
</dbReference>
<dbReference type="AlphaFoldDB" id="I0IB49"/>
<dbReference type="HOGENOM" id="CLU_2344233_0_0_0"/>
<feature type="domain" description="Anti-sigma-28 factor FlgM C-terminal" evidence="2">
    <location>
        <begin position="40"/>
        <end position="80"/>
    </location>
</feature>
<dbReference type="KEGG" id="phm:PSMK_03280"/>
<reference evidence="3 4" key="1">
    <citation type="submission" date="2012-02" db="EMBL/GenBank/DDBJ databases">
        <title>Complete genome sequence of Phycisphaera mikurensis NBRC 102666.</title>
        <authorList>
            <person name="Ankai A."/>
            <person name="Hosoyama A."/>
            <person name="Terui Y."/>
            <person name="Sekine M."/>
            <person name="Fukai R."/>
            <person name="Kato Y."/>
            <person name="Nakamura S."/>
            <person name="Yamada-Narita S."/>
            <person name="Kawakoshi A."/>
            <person name="Fukunaga Y."/>
            <person name="Yamazaki S."/>
            <person name="Fujita N."/>
        </authorList>
    </citation>
    <scope>NUCLEOTIDE SEQUENCE [LARGE SCALE GENOMIC DNA]</scope>
    <source>
        <strain evidence="4">NBRC 102666 / KCTC 22515 / FYK2301M01</strain>
    </source>
</reference>
<name>I0IB49_PHYMF</name>
<protein>
    <recommendedName>
        <fullName evidence="2">Anti-sigma-28 factor FlgM C-terminal domain-containing protein</fullName>
    </recommendedName>
</protein>
<evidence type="ECO:0000313" key="4">
    <source>
        <dbReference type="Proteomes" id="UP000007881"/>
    </source>
</evidence>
<evidence type="ECO:0000313" key="3">
    <source>
        <dbReference type="EMBL" id="BAM02487.1"/>
    </source>
</evidence>
<dbReference type="InterPro" id="IPR031316">
    <property type="entry name" value="FlgM_C"/>
</dbReference>
<keyword evidence="4" id="KW-1185">Reference proteome</keyword>